<feature type="compositionally biased region" description="Basic residues" evidence="1">
    <location>
        <begin position="1"/>
        <end position="13"/>
    </location>
</feature>
<feature type="region of interest" description="Disordered" evidence="1">
    <location>
        <begin position="1"/>
        <end position="71"/>
    </location>
</feature>
<feature type="compositionally biased region" description="Basic and acidic residues" evidence="1">
    <location>
        <begin position="14"/>
        <end position="32"/>
    </location>
</feature>
<protein>
    <submittedName>
        <fullName evidence="2">Menaquinone-cytochrome C oxidoreductase, cytochrome C subunit</fullName>
    </submittedName>
</protein>
<reference evidence="2" key="1">
    <citation type="submission" date="2020-02" db="EMBL/GenBank/DDBJ databases">
        <authorList>
            <person name="Meier V. D."/>
        </authorList>
    </citation>
    <scope>NUCLEOTIDE SEQUENCE</scope>
    <source>
        <strain evidence="2">AVDCRST_MAG78</strain>
    </source>
</reference>
<feature type="non-terminal residue" evidence="2">
    <location>
        <position position="81"/>
    </location>
</feature>
<evidence type="ECO:0000256" key="1">
    <source>
        <dbReference type="SAM" id="MobiDB-lite"/>
    </source>
</evidence>
<name>A0A6J4QEL9_9ACTN</name>
<accession>A0A6J4QEL9</accession>
<dbReference type="EMBL" id="CADCVB010000148">
    <property type="protein sequence ID" value="CAA9438643.1"/>
    <property type="molecule type" value="Genomic_DNA"/>
</dbReference>
<proteinExistence type="predicted"/>
<evidence type="ECO:0000313" key="2">
    <source>
        <dbReference type="EMBL" id="CAA9438643.1"/>
    </source>
</evidence>
<dbReference type="AlphaFoldDB" id="A0A6J4QEL9"/>
<gene>
    <name evidence="2" type="ORF">AVDCRST_MAG78-2236</name>
</gene>
<feature type="non-terminal residue" evidence="2">
    <location>
        <position position="1"/>
    </location>
</feature>
<organism evidence="2">
    <name type="scientific">uncultured Rubrobacteraceae bacterium</name>
    <dbReference type="NCBI Taxonomy" id="349277"/>
    <lineage>
        <taxon>Bacteria</taxon>
        <taxon>Bacillati</taxon>
        <taxon>Actinomycetota</taxon>
        <taxon>Rubrobacteria</taxon>
        <taxon>Rubrobacterales</taxon>
        <taxon>Rubrobacteraceae</taxon>
        <taxon>environmental samples</taxon>
    </lineage>
</organism>
<sequence length="81" mass="8661">GGGKARAGRTGRKGRGDNRGERLRASGRDHGVLPRAGRGGSRRFGRSSGYSRRLVLPGTRAPPGAFGHQHQHLRAQARLVL</sequence>